<name>A0ACB9XPU3_CHAAC</name>
<reference evidence="1" key="1">
    <citation type="submission" date="2022-05" db="EMBL/GenBank/DDBJ databases">
        <title>Chromosome-level genome of Chaenocephalus aceratus.</title>
        <authorList>
            <person name="Park H."/>
        </authorList>
    </citation>
    <scope>NUCLEOTIDE SEQUENCE</scope>
    <source>
        <strain evidence="1">KU_202001</strain>
    </source>
</reference>
<dbReference type="Proteomes" id="UP001057452">
    <property type="component" value="Chromosome 4"/>
</dbReference>
<comment type="caution">
    <text evidence="1">The sequence shown here is derived from an EMBL/GenBank/DDBJ whole genome shotgun (WGS) entry which is preliminary data.</text>
</comment>
<gene>
    <name evidence="1" type="ORF">KUCAC02_023370</name>
</gene>
<sequence>MIPFEEHWALSETESGLGQSWQPAPEPSDCCSSLSGLVFLSEATYWTLGRAAEWHMRHISPKALPCHAAGMWGRPAKPHVGHSPDACRVPDTGGQGEEEDGRMIV</sequence>
<organism evidence="1 2">
    <name type="scientific">Chaenocephalus aceratus</name>
    <name type="common">Blackfin icefish</name>
    <name type="synonym">Chaenichthys aceratus</name>
    <dbReference type="NCBI Taxonomy" id="36190"/>
    <lineage>
        <taxon>Eukaryota</taxon>
        <taxon>Metazoa</taxon>
        <taxon>Chordata</taxon>
        <taxon>Craniata</taxon>
        <taxon>Vertebrata</taxon>
        <taxon>Euteleostomi</taxon>
        <taxon>Actinopterygii</taxon>
        <taxon>Neopterygii</taxon>
        <taxon>Teleostei</taxon>
        <taxon>Neoteleostei</taxon>
        <taxon>Acanthomorphata</taxon>
        <taxon>Eupercaria</taxon>
        <taxon>Perciformes</taxon>
        <taxon>Notothenioidei</taxon>
        <taxon>Channichthyidae</taxon>
        <taxon>Chaenocephalus</taxon>
    </lineage>
</organism>
<evidence type="ECO:0000313" key="2">
    <source>
        <dbReference type="Proteomes" id="UP001057452"/>
    </source>
</evidence>
<protein>
    <submittedName>
        <fullName evidence="1">Uncharacterized protein</fullName>
    </submittedName>
</protein>
<proteinExistence type="predicted"/>
<dbReference type="EMBL" id="CM043788">
    <property type="protein sequence ID" value="KAI4829324.1"/>
    <property type="molecule type" value="Genomic_DNA"/>
</dbReference>
<accession>A0ACB9XPU3</accession>
<keyword evidence="2" id="KW-1185">Reference proteome</keyword>
<evidence type="ECO:0000313" key="1">
    <source>
        <dbReference type="EMBL" id="KAI4829324.1"/>
    </source>
</evidence>